<dbReference type="RefSeq" id="WP_091411226.1">
    <property type="nucleotide sequence ID" value="NZ_FOAB01000007.1"/>
</dbReference>
<keyword evidence="2" id="KW-1185">Reference proteome</keyword>
<evidence type="ECO:0000313" key="1">
    <source>
        <dbReference type="EMBL" id="SEL95933.1"/>
    </source>
</evidence>
<dbReference type="STRING" id="1038014.SAMN04487910_3720"/>
<gene>
    <name evidence="1" type="ORF">SAMN04487910_3720</name>
</gene>
<accession>A0A1H7UFY2</accession>
<sequence length="101" mass="11291">MYQRVLTHIITLLFAAAFLIPRVANLHALSHLSDDDSSFSCELCDILADSYQLDLADNTQNYAENELKSIPNSSVVFLKYNSPQEKIASPSSVYNKPPPFI</sequence>
<evidence type="ECO:0000313" key="2">
    <source>
        <dbReference type="Proteomes" id="UP000198521"/>
    </source>
</evidence>
<name>A0A1H7UFY2_AQUAM</name>
<dbReference type="EMBL" id="FOAB01000007">
    <property type="protein sequence ID" value="SEL95933.1"/>
    <property type="molecule type" value="Genomic_DNA"/>
</dbReference>
<dbReference type="OrthoDB" id="1452502at2"/>
<organism evidence="1 2">
    <name type="scientific">Aquimarina amphilecti</name>
    <dbReference type="NCBI Taxonomy" id="1038014"/>
    <lineage>
        <taxon>Bacteria</taxon>
        <taxon>Pseudomonadati</taxon>
        <taxon>Bacteroidota</taxon>
        <taxon>Flavobacteriia</taxon>
        <taxon>Flavobacteriales</taxon>
        <taxon>Flavobacteriaceae</taxon>
        <taxon>Aquimarina</taxon>
    </lineage>
</organism>
<reference evidence="1 2" key="1">
    <citation type="submission" date="2016-10" db="EMBL/GenBank/DDBJ databases">
        <authorList>
            <person name="de Groot N.N."/>
        </authorList>
    </citation>
    <scope>NUCLEOTIDE SEQUENCE [LARGE SCALE GENOMIC DNA]</scope>
    <source>
        <strain evidence="1 2">DSM 25232</strain>
    </source>
</reference>
<protein>
    <submittedName>
        <fullName evidence="1">Uncharacterized protein</fullName>
    </submittedName>
</protein>
<dbReference type="Proteomes" id="UP000198521">
    <property type="component" value="Unassembled WGS sequence"/>
</dbReference>
<dbReference type="AlphaFoldDB" id="A0A1H7UFY2"/>
<proteinExistence type="predicted"/>